<evidence type="ECO:0000256" key="1">
    <source>
        <dbReference type="SAM" id="MobiDB-lite"/>
    </source>
</evidence>
<comment type="caution">
    <text evidence="2">The sequence shown here is derived from an EMBL/GenBank/DDBJ whole genome shotgun (WGS) entry which is preliminary data.</text>
</comment>
<dbReference type="OrthoDB" id="3733464at2"/>
<evidence type="ECO:0000313" key="3">
    <source>
        <dbReference type="Proteomes" id="UP000218810"/>
    </source>
</evidence>
<dbReference type="InterPro" id="IPR038389">
    <property type="entry name" value="PSMG2_sf"/>
</dbReference>
<dbReference type="SUPFAM" id="SSF159659">
    <property type="entry name" value="Cgl1923-like"/>
    <property type="match status" value="1"/>
</dbReference>
<feature type="region of interest" description="Disordered" evidence="1">
    <location>
        <begin position="255"/>
        <end position="288"/>
    </location>
</feature>
<reference evidence="3" key="1">
    <citation type="submission" date="2017-09" db="EMBL/GenBank/DDBJ databases">
        <authorList>
            <person name="Zhang Y."/>
            <person name="Huang X."/>
            <person name="Liu J."/>
            <person name="Lu L."/>
            <person name="Peng K."/>
        </authorList>
    </citation>
    <scope>NUCLEOTIDE SEQUENCE [LARGE SCALE GENOMIC DNA]</scope>
    <source>
        <strain evidence="3">S-XJ-1</strain>
    </source>
</reference>
<organism evidence="2 3">
    <name type="scientific">Dietzia natronolimnaea</name>
    <dbReference type="NCBI Taxonomy" id="161920"/>
    <lineage>
        <taxon>Bacteria</taxon>
        <taxon>Bacillati</taxon>
        <taxon>Actinomycetota</taxon>
        <taxon>Actinomycetes</taxon>
        <taxon>Mycobacteriales</taxon>
        <taxon>Dietziaceae</taxon>
        <taxon>Dietzia</taxon>
    </lineage>
</organism>
<gene>
    <name evidence="2" type="ORF">CEY15_01415</name>
</gene>
<sequence length="310" mass="33667">MTVEWTPDGPLDLESPVMIVAFEGWNDAADVATGTVEHLALTWEARQIAEIGGDEFFDYLDQRPTVRHSKGVSRSVEWPQILVSVCRPDGVDHDVVLVRGPEPGLKWRRFASEFVDLVDTLAVTEVVLLGAYLADVPHTRPVPLTGTAFNRQRIADMGVRASDYEGPTGMTGVLQQLLTEAGVPTVSLWAGVPHYVAAPPNPRGTEAVLSWLAGNLGVAVPMDALRVQSRTWVAKVDAAAGEDEDLRDYIQSLEDRMDEENGVGAGVDPEPDRGRAADGETMPLVDGDSIAAEFERFLRGDRDEPDTGQV</sequence>
<keyword evidence="3" id="KW-1185">Reference proteome</keyword>
<dbReference type="Proteomes" id="UP000218810">
    <property type="component" value="Unassembled WGS sequence"/>
</dbReference>
<dbReference type="RefSeq" id="WP_095716958.1">
    <property type="nucleotide sequence ID" value="NZ_NTGA01000002.1"/>
</dbReference>
<dbReference type="Gene3D" id="3.40.50.10900">
    <property type="entry name" value="PAC-like subunit"/>
    <property type="match status" value="1"/>
</dbReference>
<name>A0A2A2WUL8_9ACTN</name>
<dbReference type="GO" id="GO:0016874">
    <property type="term" value="F:ligase activity"/>
    <property type="evidence" value="ECO:0007669"/>
    <property type="project" value="UniProtKB-KW"/>
</dbReference>
<dbReference type="InterPro" id="IPR008492">
    <property type="entry name" value="Rv2714-like"/>
</dbReference>
<proteinExistence type="predicted"/>
<dbReference type="EMBL" id="NTGA01000002">
    <property type="protein sequence ID" value="PAY24858.1"/>
    <property type="molecule type" value="Genomic_DNA"/>
</dbReference>
<dbReference type="Pfam" id="PF09754">
    <property type="entry name" value="PAC2"/>
    <property type="match status" value="1"/>
</dbReference>
<protein>
    <submittedName>
        <fullName evidence="2">Carboxylate--amine ligase</fullName>
    </submittedName>
</protein>
<dbReference type="InterPro" id="IPR019151">
    <property type="entry name" value="Proteasome_assmbl_chaperone_2"/>
</dbReference>
<accession>A0A2A2WUL8</accession>
<keyword evidence="2" id="KW-0436">Ligase</keyword>
<dbReference type="PIRSF" id="PIRSF028754">
    <property type="entry name" value="UCP028754"/>
    <property type="match status" value="1"/>
</dbReference>
<dbReference type="AlphaFoldDB" id="A0A2A2WUL8"/>
<evidence type="ECO:0000313" key="2">
    <source>
        <dbReference type="EMBL" id="PAY24858.1"/>
    </source>
</evidence>